<keyword evidence="1" id="KW-0732">Signal</keyword>
<reference evidence="2 3" key="1">
    <citation type="submission" date="2020-04" db="EMBL/GenBank/DDBJ databases">
        <title>Vibrio sp. SM6, a novel species isolated from seawater.</title>
        <authorList>
            <person name="Wang X."/>
        </authorList>
    </citation>
    <scope>NUCLEOTIDE SEQUENCE [LARGE SCALE GENOMIC DNA]</scope>
    <source>
        <strain evidence="2 3">SM6</strain>
    </source>
</reference>
<organism evidence="2 3">
    <name type="scientific">Vibrio agarilyticus</name>
    <dbReference type="NCBI Taxonomy" id="2726741"/>
    <lineage>
        <taxon>Bacteria</taxon>
        <taxon>Pseudomonadati</taxon>
        <taxon>Pseudomonadota</taxon>
        <taxon>Gammaproteobacteria</taxon>
        <taxon>Vibrionales</taxon>
        <taxon>Vibrionaceae</taxon>
        <taxon>Vibrio</taxon>
    </lineage>
</organism>
<evidence type="ECO:0000313" key="2">
    <source>
        <dbReference type="EMBL" id="NLS13330.1"/>
    </source>
</evidence>
<dbReference type="RefSeq" id="WP_168836546.1">
    <property type="nucleotide sequence ID" value="NZ_JABAIK010000009.1"/>
</dbReference>
<comment type="caution">
    <text evidence="2">The sequence shown here is derived from an EMBL/GenBank/DDBJ whole genome shotgun (WGS) entry which is preliminary data.</text>
</comment>
<evidence type="ECO:0008006" key="4">
    <source>
        <dbReference type="Google" id="ProtNLM"/>
    </source>
</evidence>
<evidence type="ECO:0000313" key="3">
    <source>
        <dbReference type="Proteomes" id="UP000535589"/>
    </source>
</evidence>
<proteinExistence type="predicted"/>
<feature type="signal peptide" evidence="1">
    <location>
        <begin position="1"/>
        <end position="25"/>
    </location>
</feature>
<accession>A0A7X8YH87</accession>
<dbReference type="EMBL" id="JABAIK010000009">
    <property type="protein sequence ID" value="NLS13330.1"/>
    <property type="molecule type" value="Genomic_DNA"/>
</dbReference>
<sequence length="180" mass="19847">MFFVRPTLLLALLATCTLLPLSASANNFNYNSLEFRMGMSPGTFGAEFTTFFTQNSHFIFRADSEFEGDWDFAGGVGFNGPLGQFADIYGQLLVHNVKTESGDFIGDEWLTEVNVGTRVWLTDLVELNAHIGQLVDNDNNNTVFGVGGRFHSTPQLSVGADVQNNGVYGHQFVASVRFQF</sequence>
<feature type="chain" id="PRO_5030542289" description="Outer membrane protein beta-barrel domain-containing protein" evidence="1">
    <location>
        <begin position="26"/>
        <end position="180"/>
    </location>
</feature>
<evidence type="ECO:0000256" key="1">
    <source>
        <dbReference type="SAM" id="SignalP"/>
    </source>
</evidence>
<dbReference type="Proteomes" id="UP000535589">
    <property type="component" value="Unassembled WGS sequence"/>
</dbReference>
<gene>
    <name evidence="2" type="ORF">HGP28_10545</name>
</gene>
<protein>
    <recommendedName>
        <fullName evidence="4">Outer membrane protein beta-barrel domain-containing protein</fullName>
    </recommendedName>
</protein>
<dbReference type="AlphaFoldDB" id="A0A7X8YH87"/>
<keyword evidence="3" id="KW-1185">Reference proteome</keyword>
<name>A0A7X8YH87_9VIBR</name>